<dbReference type="InterPro" id="IPR029058">
    <property type="entry name" value="AB_hydrolase_fold"/>
</dbReference>
<dbReference type="OrthoDB" id="980024at2"/>
<proteinExistence type="predicted"/>
<name>A0A397PFP9_9SPHN</name>
<dbReference type="Proteomes" id="UP000266568">
    <property type="component" value="Unassembled WGS sequence"/>
</dbReference>
<accession>A0A397PFP9</accession>
<protein>
    <recommendedName>
        <fullName evidence="3">PGAP1-like protein</fullName>
    </recommendedName>
</protein>
<dbReference type="RefSeq" id="WP_004211453.1">
    <property type="nucleotide sequence ID" value="NZ_QXDC01000002.1"/>
</dbReference>
<dbReference type="EMBL" id="QXDC01000002">
    <property type="protein sequence ID" value="RIA46065.1"/>
    <property type="molecule type" value="Genomic_DNA"/>
</dbReference>
<reference evidence="1 2" key="1">
    <citation type="submission" date="2018-08" db="EMBL/GenBank/DDBJ databases">
        <title>Genomic Encyclopedia of Type Strains, Phase IV (KMG-IV): sequencing the most valuable type-strain genomes for metagenomic binning, comparative biology and taxonomic classification.</title>
        <authorList>
            <person name="Goeker M."/>
        </authorList>
    </citation>
    <scope>NUCLEOTIDE SEQUENCE [LARGE SCALE GENOMIC DNA]</scope>
    <source>
        <strain evidence="1 2">DSM 25527</strain>
    </source>
</reference>
<sequence length="374" mass="40262">MTQLVFVHGVATRQTPAYAAEVQLRDDRFRKLALGKEAGIRNPFWGDLGASFAFGEQCLPRSGDLPTPFSLGGGSEIPGAIGGVSIAEIAAVDFPAAVDTLYAVLIETAATQNRQLDPEEFSEMQAAAAYAEVNTAPTWVKPDMTDAAFIDALRERLQREPPAAYGLLDRLKAAAGTVLDRGRNLVSSGVLGLTRDKLNPMAARFIGDVFVYLRGGAVRADIRHRVVAELLAARADATAKDEPLVVVGHSLGGVILYDLLTDPAGAGLPDGFAIDVLLTVGSQPGFFEELKLFAASEKSIPSPGRTLAAKPAAVARWWNVYDPVDVLSFRCQGIFDGVEDFMFSSMTGVIDAHTSYFMRPRFFERLRSRLQALA</sequence>
<keyword evidence="2" id="KW-1185">Reference proteome</keyword>
<comment type="caution">
    <text evidence="1">The sequence shown here is derived from an EMBL/GenBank/DDBJ whole genome shotgun (WGS) entry which is preliminary data.</text>
</comment>
<evidence type="ECO:0000313" key="2">
    <source>
        <dbReference type="Proteomes" id="UP000266568"/>
    </source>
</evidence>
<dbReference type="AlphaFoldDB" id="A0A397PFP9"/>
<evidence type="ECO:0000313" key="1">
    <source>
        <dbReference type="EMBL" id="RIA46065.1"/>
    </source>
</evidence>
<evidence type="ECO:0008006" key="3">
    <source>
        <dbReference type="Google" id="ProtNLM"/>
    </source>
</evidence>
<dbReference type="SUPFAM" id="SSF53474">
    <property type="entry name" value="alpha/beta-Hydrolases"/>
    <property type="match status" value="1"/>
</dbReference>
<organism evidence="1 2">
    <name type="scientific">Hephaestia caeni</name>
    <dbReference type="NCBI Taxonomy" id="645617"/>
    <lineage>
        <taxon>Bacteria</taxon>
        <taxon>Pseudomonadati</taxon>
        <taxon>Pseudomonadota</taxon>
        <taxon>Alphaproteobacteria</taxon>
        <taxon>Sphingomonadales</taxon>
        <taxon>Sphingomonadaceae</taxon>
        <taxon>Hephaestia</taxon>
    </lineage>
</organism>
<gene>
    <name evidence="1" type="ORF">DFR49_0594</name>
</gene>